<protein>
    <submittedName>
        <fullName evidence="1">Uncharacterized protein</fullName>
    </submittedName>
</protein>
<gene>
    <name evidence="1" type="ORF">AMTR_s00046p00062190</name>
</gene>
<sequence length="77" mass="8335">MAMTDAGAYASGAGATINDDNVFLLRTLDIKSKGWKQAPKGQKGFLGSHMYDTISDNARGIVIDNIFLSIQEARGDW</sequence>
<proteinExistence type="predicted"/>
<dbReference type="AlphaFoldDB" id="U5D934"/>
<dbReference type="HOGENOM" id="CLU_2641431_0_0_1"/>
<dbReference type="Gramene" id="ERN17942">
    <property type="protein sequence ID" value="ERN17942"/>
    <property type="gene ID" value="AMTR_s00046p00062190"/>
</dbReference>
<dbReference type="EMBL" id="KI392290">
    <property type="protein sequence ID" value="ERN17942.1"/>
    <property type="molecule type" value="Genomic_DNA"/>
</dbReference>
<keyword evidence="2" id="KW-1185">Reference proteome</keyword>
<accession>U5D934</accession>
<name>U5D934_AMBTC</name>
<evidence type="ECO:0000313" key="1">
    <source>
        <dbReference type="EMBL" id="ERN17942.1"/>
    </source>
</evidence>
<organism evidence="1 2">
    <name type="scientific">Amborella trichopoda</name>
    <dbReference type="NCBI Taxonomy" id="13333"/>
    <lineage>
        <taxon>Eukaryota</taxon>
        <taxon>Viridiplantae</taxon>
        <taxon>Streptophyta</taxon>
        <taxon>Embryophyta</taxon>
        <taxon>Tracheophyta</taxon>
        <taxon>Spermatophyta</taxon>
        <taxon>Magnoliopsida</taxon>
        <taxon>Amborellales</taxon>
        <taxon>Amborellaceae</taxon>
        <taxon>Amborella</taxon>
    </lineage>
</organism>
<reference evidence="2" key="1">
    <citation type="journal article" date="2013" name="Science">
        <title>The Amborella genome and the evolution of flowering plants.</title>
        <authorList>
            <consortium name="Amborella Genome Project"/>
        </authorList>
    </citation>
    <scope>NUCLEOTIDE SEQUENCE [LARGE SCALE GENOMIC DNA]</scope>
</reference>
<evidence type="ECO:0000313" key="2">
    <source>
        <dbReference type="Proteomes" id="UP000017836"/>
    </source>
</evidence>
<dbReference type="Proteomes" id="UP000017836">
    <property type="component" value="Unassembled WGS sequence"/>
</dbReference>